<dbReference type="SUPFAM" id="SSF52540">
    <property type="entry name" value="P-loop containing nucleoside triphosphate hydrolases"/>
    <property type="match status" value="1"/>
</dbReference>
<dbReference type="PANTHER" id="PTHR42759:SF1">
    <property type="entry name" value="MAGNESIUM-CHELATASE SUBUNIT CHLD"/>
    <property type="match status" value="1"/>
</dbReference>
<proteinExistence type="predicted"/>
<dbReference type="OrthoDB" id="9768555at2"/>
<dbReference type="STRING" id="929556.Solca_2049"/>
<sequence>MSSILRQHAEEQFASELEELIKQDKNVKPQNWQLSPQAVVTYLVGGKLSNGFEITPKYIGSRRLMEIAVATLTTDRALLLYGLPGTAKSWVSEHIAAAIAGDSTMVVQGTAGTGEEAVRYGWNYARLLSAGPVIDAIVETPVMRAMKDGKIVRVEELTRISSDVQDTLITILSEKTLPIPELNTEVQAVKGFNLIATANNRDKGVNELSSALKRRFNTVILPVPSSMDEEIAIVQQRVSGFSKAMELPIERPILEEIQRIVTIFRELRAGVSIDGKAKLKSPSGTLSTAEAISVMNSGLSLAYHFGDGSLKADDIASGVIGAVIKDPVQDKIVWQEYLETVVKQRDGWKDIYRACRDHV</sequence>
<dbReference type="Gene3D" id="3.40.50.300">
    <property type="entry name" value="P-loop containing nucleotide triphosphate hydrolases"/>
    <property type="match status" value="1"/>
</dbReference>
<dbReference type="KEGG" id="scn:Solca_2049"/>
<evidence type="ECO:0000259" key="1">
    <source>
        <dbReference type="Pfam" id="PF07728"/>
    </source>
</evidence>
<dbReference type="InterPro" id="IPR050764">
    <property type="entry name" value="CbbQ/NirQ/NorQ/GpvN"/>
</dbReference>
<accession>H8KW83</accession>
<dbReference type="InterPro" id="IPR011704">
    <property type="entry name" value="ATPase_dyneun-rel_AAA"/>
</dbReference>
<evidence type="ECO:0000313" key="2">
    <source>
        <dbReference type="EMBL" id="AFD07104.1"/>
    </source>
</evidence>
<dbReference type="AlphaFoldDB" id="H8KW83"/>
<reference evidence="2" key="1">
    <citation type="submission" date="2012-02" db="EMBL/GenBank/DDBJ databases">
        <title>The complete genome of Solitalea canadensis DSM 3403.</title>
        <authorList>
            <consortium name="US DOE Joint Genome Institute (JGI-PGF)"/>
            <person name="Lucas S."/>
            <person name="Copeland A."/>
            <person name="Lapidus A."/>
            <person name="Glavina del Rio T."/>
            <person name="Dalin E."/>
            <person name="Tice H."/>
            <person name="Bruce D."/>
            <person name="Goodwin L."/>
            <person name="Pitluck S."/>
            <person name="Peters L."/>
            <person name="Ovchinnikova G."/>
            <person name="Lu M."/>
            <person name="Kyrpides N."/>
            <person name="Mavromatis K."/>
            <person name="Ivanova N."/>
            <person name="Brettin T."/>
            <person name="Detter J.C."/>
            <person name="Han C."/>
            <person name="Larimer F."/>
            <person name="Land M."/>
            <person name="Hauser L."/>
            <person name="Markowitz V."/>
            <person name="Cheng J.-F."/>
            <person name="Hugenholtz P."/>
            <person name="Woyke T."/>
            <person name="Wu D."/>
            <person name="Spring S."/>
            <person name="Schroeder M."/>
            <person name="Kopitz M."/>
            <person name="Brambilla E."/>
            <person name="Klenk H.-P."/>
            <person name="Eisen J.A."/>
        </authorList>
    </citation>
    <scope>NUCLEOTIDE SEQUENCE</scope>
    <source>
        <strain evidence="2">DSM 3403</strain>
    </source>
</reference>
<evidence type="ECO:0000313" key="3">
    <source>
        <dbReference type="Proteomes" id="UP000007590"/>
    </source>
</evidence>
<feature type="domain" description="ATPase dynein-related AAA" evidence="1">
    <location>
        <begin position="78"/>
        <end position="216"/>
    </location>
</feature>
<keyword evidence="3" id="KW-1185">Reference proteome</keyword>
<dbReference type="GO" id="GO:0016887">
    <property type="term" value="F:ATP hydrolysis activity"/>
    <property type="evidence" value="ECO:0007669"/>
    <property type="project" value="InterPro"/>
</dbReference>
<dbReference type="EMBL" id="CP003349">
    <property type="protein sequence ID" value="AFD07104.1"/>
    <property type="molecule type" value="Genomic_DNA"/>
</dbReference>
<dbReference type="HOGENOM" id="CLU_065561_0_0_10"/>
<dbReference type="eggNOG" id="COG0714">
    <property type="taxonomic scope" value="Bacteria"/>
</dbReference>
<dbReference type="RefSeq" id="WP_014680331.1">
    <property type="nucleotide sequence ID" value="NC_017770.1"/>
</dbReference>
<name>H8KW83_SOLCM</name>
<dbReference type="InterPro" id="IPR027417">
    <property type="entry name" value="P-loop_NTPase"/>
</dbReference>
<protein>
    <submittedName>
        <fullName evidence="2">MoxR-like ATPase</fullName>
    </submittedName>
</protein>
<dbReference type="GO" id="GO:0005524">
    <property type="term" value="F:ATP binding"/>
    <property type="evidence" value="ECO:0007669"/>
    <property type="project" value="InterPro"/>
</dbReference>
<gene>
    <name evidence="2" type="ordered locus">Solca_2049</name>
</gene>
<organism evidence="2 3">
    <name type="scientific">Solitalea canadensis (strain ATCC 29591 / DSM 3403 / JCM 21819 / LMG 8368 / NBRC 15130 / NCIMB 12057 / USAM 9D)</name>
    <name type="common">Flexibacter canadensis</name>
    <dbReference type="NCBI Taxonomy" id="929556"/>
    <lineage>
        <taxon>Bacteria</taxon>
        <taxon>Pseudomonadati</taxon>
        <taxon>Bacteroidota</taxon>
        <taxon>Sphingobacteriia</taxon>
        <taxon>Sphingobacteriales</taxon>
        <taxon>Sphingobacteriaceae</taxon>
        <taxon>Solitalea</taxon>
    </lineage>
</organism>
<dbReference type="PANTHER" id="PTHR42759">
    <property type="entry name" value="MOXR FAMILY PROTEIN"/>
    <property type="match status" value="1"/>
</dbReference>
<dbReference type="Proteomes" id="UP000007590">
    <property type="component" value="Chromosome"/>
</dbReference>
<dbReference type="Pfam" id="PF07728">
    <property type="entry name" value="AAA_5"/>
    <property type="match status" value="1"/>
</dbReference>